<comment type="caution">
    <text evidence="2">The sequence shown here is derived from an EMBL/GenBank/DDBJ whole genome shotgun (WGS) entry which is preliminary data.</text>
</comment>
<proteinExistence type="predicted"/>
<keyword evidence="1" id="KW-0472">Membrane</keyword>
<dbReference type="EMBL" id="BARV01043778">
    <property type="protein sequence ID" value="GAI66134.1"/>
    <property type="molecule type" value="Genomic_DNA"/>
</dbReference>
<protein>
    <submittedName>
        <fullName evidence="2">Uncharacterized protein</fullName>
    </submittedName>
</protein>
<keyword evidence="1" id="KW-1133">Transmembrane helix</keyword>
<evidence type="ECO:0000256" key="1">
    <source>
        <dbReference type="SAM" id="Phobius"/>
    </source>
</evidence>
<accession>X1SEC5</accession>
<feature type="non-terminal residue" evidence="2">
    <location>
        <position position="50"/>
    </location>
</feature>
<feature type="transmembrane region" description="Helical" evidence="1">
    <location>
        <begin position="29"/>
        <end position="47"/>
    </location>
</feature>
<reference evidence="2" key="1">
    <citation type="journal article" date="2014" name="Front. Microbiol.">
        <title>High frequency of phylogenetically diverse reductive dehalogenase-homologous genes in deep subseafloor sedimentary metagenomes.</title>
        <authorList>
            <person name="Kawai M."/>
            <person name="Futagami T."/>
            <person name="Toyoda A."/>
            <person name="Takaki Y."/>
            <person name="Nishi S."/>
            <person name="Hori S."/>
            <person name="Arai W."/>
            <person name="Tsubouchi T."/>
            <person name="Morono Y."/>
            <person name="Uchiyama I."/>
            <person name="Ito T."/>
            <person name="Fujiyama A."/>
            <person name="Inagaki F."/>
            <person name="Takami H."/>
        </authorList>
    </citation>
    <scope>NUCLEOTIDE SEQUENCE</scope>
    <source>
        <strain evidence="2">Expedition CK06-06</strain>
    </source>
</reference>
<keyword evidence="1" id="KW-0812">Transmembrane</keyword>
<sequence length="50" mass="5529">MVGSKFNSAFNPVVPHRLKLGIVHNLKPIWLFLIAVMFLACATLPTPEVP</sequence>
<organism evidence="2">
    <name type="scientific">marine sediment metagenome</name>
    <dbReference type="NCBI Taxonomy" id="412755"/>
    <lineage>
        <taxon>unclassified sequences</taxon>
        <taxon>metagenomes</taxon>
        <taxon>ecological metagenomes</taxon>
    </lineage>
</organism>
<dbReference type="AlphaFoldDB" id="X1SEC5"/>
<gene>
    <name evidence="2" type="ORF">S06H3_65169</name>
</gene>
<name>X1SEC5_9ZZZZ</name>
<evidence type="ECO:0000313" key="2">
    <source>
        <dbReference type="EMBL" id="GAI66134.1"/>
    </source>
</evidence>